<gene>
    <name evidence="6" type="ORF">Q4481_12450</name>
</gene>
<dbReference type="PRINTS" id="PR00313">
    <property type="entry name" value="CABNDNGRPT"/>
</dbReference>
<keyword evidence="4" id="KW-0677">Repeat</keyword>
<evidence type="ECO:0000313" key="7">
    <source>
        <dbReference type="Proteomes" id="UP001174932"/>
    </source>
</evidence>
<evidence type="ECO:0000256" key="1">
    <source>
        <dbReference type="ARBA" id="ARBA00001913"/>
    </source>
</evidence>
<name>A0ABT8YM21_9HYPH</name>
<keyword evidence="7" id="KW-1185">Reference proteome</keyword>
<reference evidence="6" key="2">
    <citation type="submission" date="2023-07" db="EMBL/GenBank/DDBJ databases">
        <authorList>
            <person name="Shen H."/>
        </authorList>
    </citation>
    <scope>NUCLEOTIDE SEQUENCE</scope>
    <source>
        <strain evidence="6">TNR-22</strain>
    </source>
</reference>
<sequence>MATTIRGTNRNDTLQQNGRPEVRIFGLDGNDKIGLDRDDDLGGNNFVDAGRGRDLVANAFEGGNRILLGAGDDKYVGLGFDFNFADRVEGGDGNDQFFLTTNISTYVGGKGNDIFHSEGHKNDFIGGTGIDTISYKFRHESSVVGDEGVTISLGENAAQTGSNSLEELISIENAIGSLNSDIIGGSNGANKLSGLAGDDDVFGFGGNDVLDGGAGIDFLFGGAGADRFVFSSLSHSQLNRPDEIKDFSQTEGDRIDLSAIDANPNLVGNQAFEFIGSDFFSGNGGEVRFTKGMLLVDISGDADSEMAFRVFGVSDLQQSDFIL</sequence>
<evidence type="ECO:0000256" key="2">
    <source>
        <dbReference type="ARBA" id="ARBA00004613"/>
    </source>
</evidence>
<dbReference type="Pfam" id="PF00353">
    <property type="entry name" value="HemolysinCabind"/>
    <property type="match status" value="4"/>
</dbReference>
<comment type="cofactor">
    <cofactor evidence="1">
        <name>Ca(2+)</name>
        <dbReference type="ChEBI" id="CHEBI:29108"/>
    </cofactor>
</comment>
<dbReference type="InterPro" id="IPR013858">
    <property type="entry name" value="Peptidase_M10B_C"/>
</dbReference>
<evidence type="ECO:0000256" key="3">
    <source>
        <dbReference type="ARBA" id="ARBA00022525"/>
    </source>
</evidence>
<proteinExistence type="predicted"/>
<evidence type="ECO:0000313" key="6">
    <source>
        <dbReference type="EMBL" id="MDO6964770.1"/>
    </source>
</evidence>
<dbReference type="SUPFAM" id="SSF51120">
    <property type="entry name" value="beta-Roll"/>
    <property type="match status" value="2"/>
</dbReference>
<feature type="domain" description="Peptidase M10 serralysin C-terminal" evidence="5">
    <location>
        <begin position="161"/>
        <end position="322"/>
    </location>
</feature>
<dbReference type="Gene3D" id="2.150.10.10">
    <property type="entry name" value="Serralysin-like metalloprotease, C-terminal"/>
    <property type="match status" value="1"/>
</dbReference>
<dbReference type="InterPro" id="IPR011049">
    <property type="entry name" value="Serralysin-like_metalloprot_C"/>
</dbReference>
<comment type="subcellular location">
    <subcellularLocation>
        <location evidence="2">Secreted</location>
    </subcellularLocation>
</comment>
<reference evidence="6" key="1">
    <citation type="journal article" date="2015" name="Int. J. Syst. Evol. Microbiol.">
        <title>Rhizobium alvei sp. nov., isolated from a freshwater river.</title>
        <authorList>
            <person name="Sheu S.Y."/>
            <person name="Huang H.W."/>
            <person name="Young C.C."/>
            <person name="Chen W.M."/>
        </authorList>
    </citation>
    <scope>NUCLEOTIDE SEQUENCE</scope>
    <source>
        <strain evidence="6">TNR-22</strain>
    </source>
</reference>
<dbReference type="RefSeq" id="WP_304376701.1">
    <property type="nucleotide sequence ID" value="NZ_JAUOZU010000008.1"/>
</dbReference>
<evidence type="ECO:0000256" key="4">
    <source>
        <dbReference type="ARBA" id="ARBA00022737"/>
    </source>
</evidence>
<organism evidence="6 7">
    <name type="scientific">Rhizobium alvei</name>
    <dbReference type="NCBI Taxonomy" id="1132659"/>
    <lineage>
        <taxon>Bacteria</taxon>
        <taxon>Pseudomonadati</taxon>
        <taxon>Pseudomonadota</taxon>
        <taxon>Alphaproteobacteria</taxon>
        <taxon>Hyphomicrobiales</taxon>
        <taxon>Rhizobiaceae</taxon>
        <taxon>Rhizobium/Agrobacterium group</taxon>
        <taxon>Rhizobium</taxon>
    </lineage>
</organism>
<dbReference type="InterPro" id="IPR018511">
    <property type="entry name" value="Hemolysin-typ_Ca-bd_CS"/>
</dbReference>
<dbReference type="InterPro" id="IPR001343">
    <property type="entry name" value="Hemolysn_Ca-bd"/>
</dbReference>
<dbReference type="Pfam" id="PF08548">
    <property type="entry name" value="Peptidase_M10_C"/>
    <property type="match status" value="1"/>
</dbReference>
<dbReference type="PROSITE" id="PS00330">
    <property type="entry name" value="HEMOLYSIN_CALCIUM"/>
    <property type="match status" value="1"/>
</dbReference>
<accession>A0ABT8YM21</accession>
<keyword evidence="3" id="KW-0964">Secreted</keyword>
<evidence type="ECO:0000259" key="5">
    <source>
        <dbReference type="Pfam" id="PF08548"/>
    </source>
</evidence>
<comment type="caution">
    <text evidence="6">The sequence shown here is derived from an EMBL/GenBank/DDBJ whole genome shotgun (WGS) entry which is preliminary data.</text>
</comment>
<dbReference type="EMBL" id="JAUOZU010000008">
    <property type="protein sequence ID" value="MDO6964770.1"/>
    <property type="molecule type" value="Genomic_DNA"/>
</dbReference>
<protein>
    <submittedName>
        <fullName evidence="6">Calcium-binding protein</fullName>
    </submittedName>
</protein>
<dbReference type="Proteomes" id="UP001174932">
    <property type="component" value="Unassembled WGS sequence"/>
</dbReference>